<dbReference type="PANTHER" id="PTHR24416">
    <property type="entry name" value="TYROSINE-PROTEIN KINASE RECEPTOR"/>
    <property type="match status" value="1"/>
</dbReference>
<dbReference type="GO" id="GO:0051897">
    <property type="term" value="P:positive regulation of phosphatidylinositol 3-kinase/protein kinase B signal transduction"/>
    <property type="evidence" value="ECO:0007669"/>
    <property type="project" value="TreeGrafter"/>
</dbReference>
<dbReference type="CDD" id="cd00063">
    <property type="entry name" value="FN3"/>
    <property type="match status" value="2"/>
</dbReference>
<dbReference type="InterPro" id="IPR013783">
    <property type="entry name" value="Ig-like_fold"/>
</dbReference>
<evidence type="ECO:0000256" key="2">
    <source>
        <dbReference type="ARBA" id="ARBA00004479"/>
    </source>
</evidence>
<dbReference type="PROSITE" id="PS50011">
    <property type="entry name" value="PROTEIN_KINASE_DOM"/>
    <property type="match status" value="1"/>
</dbReference>
<evidence type="ECO:0000256" key="18">
    <source>
        <dbReference type="ARBA" id="ARBA00023170"/>
    </source>
</evidence>
<keyword evidence="5" id="KW-0808">Transferase</keyword>
<keyword evidence="6" id="KW-0165">Cleavage on pair of basic residues</keyword>
<evidence type="ECO:0000256" key="21">
    <source>
        <dbReference type="ARBA" id="ARBA00051243"/>
    </source>
</evidence>
<evidence type="ECO:0000256" key="7">
    <source>
        <dbReference type="ARBA" id="ARBA00022692"/>
    </source>
</evidence>
<dbReference type="SUPFAM" id="SSF49265">
    <property type="entry name" value="Fibronectin type III"/>
    <property type="match status" value="3"/>
</dbReference>
<evidence type="ECO:0000313" key="27">
    <source>
        <dbReference type="EMBL" id="KAK6642865.1"/>
    </source>
</evidence>
<dbReference type="Pfam" id="PF00041">
    <property type="entry name" value="fn3"/>
    <property type="match status" value="1"/>
</dbReference>
<keyword evidence="9" id="KW-0732">Signal</keyword>
<keyword evidence="17" id="KW-1015">Disulfide bond</keyword>
<comment type="cofactor">
    <cofactor evidence="1">
        <name>Mn(2+)</name>
        <dbReference type="ChEBI" id="CHEBI:29035"/>
    </cofactor>
</comment>
<keyword evidence="18" id="KW-0675">Receptor</keyword>
<evidence type="ECO:0000256" key="23">
    <source>
        <dbReference type="SAM" id="MobiDB-lite"/>
    </source>
</evidence>
<dbReference type="Pfam" id="PF07714">
    <property type="entry name" value="PK_Tyr_Ser-Thr"/>
    <property type="match status" value="1"/>
</dbReference>
<feature type="binding site" evidence="22">
    <location>
        <position position="857"/>
    </location>
    <ligand>
        <name>ATP</name>
        <dbReference type="ChEBI" id="CHEBI:30616"/>
    </ligand>
</feature>
<keyword evidence="15 24" id="KW-0472">Membrane</keyword>
<dbReference type="Proteomes" id="UP001372834">
    <property type="component" value="Unassembled WGS sequence"/>
</dbReference>
<dbReference type="InterPro" id="IPR036116">
    <property type="entry name" value="FN3_sf"/>
</dbReference>
<feature type="compositionally biased region" description="Basic and acidic residues" evidence="23">
    <location>
        <begin position="1203"/>
        <end position="1227"/>
    </location>
</feature>
<feature type="region of interest" description="Disordered" evidence="23">
    <location>
        <begin position="1257"/>
        <end position="1281"/>
    </location>
</feature>
<dbReference type="Pfam" id="PF00757">
    <property type="entry name" value="Furin-like"/>
    <property type="match status" value="1"/>
</dbReference>
<dbReference type="InterPro" id="IPR003961">
    <property type="entry name" value="FN3_dom"/>
</dbReference>
<evidence type="ECO:0000256" key="13">
    <source>
        <dbReference type="ARBA" id="ARBA00022840"/>
    </source>
</evidence>
<dbReference type="PROSITE" id="PS50853">
    <property type="entry name" value="FN3"/>
    <property type="match status" value="2"/>
</dbReference>
<feature type="region of interest" description="Disordered" evidence="23">
    <location>
        <begin position="1185"/>
        <end position="1227"/>
    </location>
</feature>
<evidence type="ECO:0000259" key="26">
    <source>
        <dbReference type="PROSITE" id="PS50853"/>
    </source>
</evidence>
<keyword evidence="20" id="KW-0464">Manganese</keyword>
<dbReference type="Gene3D" id="2.10.220.10">
    <property type="entry name" value="Hormone Receptor, Insulin-like Growth Factor Receptor 1, Chain A, domain 2"/>
    <property type="match status" value="1"/>
</dbReference>
<keyword evidence="12" id="KW-0418">Kinase</keyword>
<dbReference type="SUPFAM" id="SSF56112">
    <property type="entry name" value="Protein kinase-like (PK-like)"/>
    <property type="match status" value="1"/>
</dbReference>
<keyword evidence="13 22" id="KW-0067">ATP-binding</keyword>
<dbReference type="FunFam" id="3.30.200.20:FF:000026">
    <property type="entry name" value="Tyrosine-protein kinase receptor"/>
    <property type="match status" value="1"/>
</dbReference>
<accession>A0AAN8XLS8</accession>
<dbReference type="InterPro" id="IPR008266">
    <property type="entry name" value="Tyr_kinase_AS"/>
</dbReference>
<dbReference type="InterPro" id="IPR036941">
    <property type="entry name" value="Rcpt_L-dom_sf"/>
</dbReference>
<comment type="caution">
    <text evidence="27">The sequence shown here is derived from an EMBL/GenBank/DDBJ whole genome shotgun (WGS) entry which is preliminary data.</text>
</comment>
<dbReference type="PRINTS" id="PR00109">
    <property type="entry name" value="TYRKINASE"/>
</dbReference>
<evidence type="ECO:0000256" key="9">
    <source>
        <dbReference type="ARBA" id="ARBA00022729"/>
    </source>
</evidence>
<evidence type="ECO:0000256" key="10">
    <source>
        <dbReference type="ARBA" id="ARBA00022737"/>
    </source>
</evidence>
<dbReference type="InterPro" id="IPR000719">
    <property type="entry name" value="Prot_kinase_dom"/>
</dbReference>
<feature type="domain" description="Fibronectin type-III" evidence="26">
    <location>
        <begin position="657"/>
        <end position="757"/>
    </location>
</feature>
<dbReference type="FunFam" id="1.10.510.10:FF:000528">
    <property type="entry name" value="Tyrosine-protein kinase receptor"/>
    <property type="match status" value="1"/>
</dbReference>
<dbReference type="Gene3D" id="3.80.20.20">
    <property type="entry name" value="Receptor L-domain"/>
    <property type="match status" value="1"/>
</dbReference>
<dbReference type="GO" id="GO:0005009">
    <property type="term" value="F:insulin receptor activity"/>
    <property type="evidence" value="ECO:0007669"/>
    <property type="project" value="TreeGrafter"/>
</dbReference>
<dbReference type="PANTHER" id="PTHR24416:SF525">
    <property type="entry name" value="INSULIN-LIKE RECEPTOR"/>
    <property type="match status" value="1"/>
</dbReference>
<reference evidence="27 28" key="1">
    <citation type="submission" date="2023-10" db="EMBL/GenBank/DDBJ databases">
        <title>Genomes of two closely related lineages of the louse Polyplax serrata with different host specificities.</title>
        <authorList>
            <person name="Martinu J."/>
            <person name="Tarabai H."/>
            <person name="Stefka J."/>
            <person name="Hypsa V."/>
        </authorList>
    </citation>
    <scope>NUCLEOTIDE SEQUENCE [LARGE SCALE GENOMIC DNA]</scope>
    <source>
        <strain evidence="27">HR10_N</strain>
    </source>
</reference>
<dbReference type="InterPro" id="IPR009030">
    <property type="entry name" value="Growth_fac_rcpt_cys_sf"/>
</dbReference>
<evidence type="ECO:0000256" key="5">
    <source>
        <dbReference type="ARBA" id="ARBA00022679"/>
    </source>
</evidence>
<evidence type="ECO:0000256" key="20">
    <source>
        <dbReference type="ARBA" id="ARBA00023211"/>
    </source>
</evidence>
<sequence>MRTRPKAQQGRRPICREEQSACTGSKTLVKVTTTQDFRDCVKDENGECCHESCLGGCKGKLSKDCYVCKNVVFKNECTQDCPENMYKYLDRRCVTESECYNISKPLDVEKRDIASPFPFRPILDVCTLECPANFSEFEEETEYGTRFQCRPCNGTCKKECPGGSINSISSAQKFAGCTHIKGSLEIHLRFAGNIVNELQESLRSVVEISGYLKVARSLPLLSLDFLKNLKVIKGEVLHNNKSAFVLLDNERLEELWDWDARGKDIRILKGSLAIHFNPKLCFYKIEEFVKIANISGFTEDEVPRGTNGDKEACNFTRLDPYIATNEANKVVIRFKQFQHYDQRTLLGYVLYFKKAPTGNVTLYYGRNACGGDGWMDKDIPAPKQDNQQEISYDLVGLKPFTQYAYFIKTYAISSERSGARSGIHYFTTNPGTPTPPRSLFAFSNSTSEIVISWEPPAEMNGNFTHYVVEAEAMEDRPKSRDFCSEPLVIATKKLEISTLPPPISKSSTDSCTCEVPRKVDMKASEAVRDSEIYFENALQNSFIVRRSDNKRNKREMSYAEGSHPQILQKNNLFNDGGKSSGGNAKKGEPSGKKITFSFEVRTNKLVVRNLKYFTNYKIKVQACRAVVEGEEGRHSPCSPSETYYVRTKRNETADRIPAISLTPFTSNGTIEETNLKWEEPISPNGMVLSYQIEYRRVDSDKYKSVVECIVREKFLEQKKEYVLKNLPPGNYSVRVLASSLAGDGPYSSAFTFYIRQPPHPSTMDLLGIVLGAVCGIAFIFILYMFWKRKTSGVPKLFANVNPEYVSAATIYVPDEWEVPRKNIELIRELGQGSFGMVYEGIARDIVQGEPEVRCAVKTVNEVSTDRDRMEFLNEASVMKAFNTHHVVQLLGVVSEGQPTLVVMELMVNGDLKTYLRSHRPEVCDDKKKQPPTLKRILRMAMEIADGMAYLAAKKFVHRDLAARNCMVAEDLTVKIGDFGMTRDIYETDYYKKGTKGLLPVRWMAPESLKDGVFTTNSDVWSYGIVLWEMVTLASQPYQGLSNDQVLRYVIEGGVMERPENCPNKLYELMKLCWQHKPSLRPHFINFVTRLLPDASPEFCEKSYYHSREGQELRAHLEAIENADLNFATPETPLQLATDIEDFSLGGSDNDMDEDNEEADLEVEPALVSPQRGLLSSVARPEMWYKSQKKTPTVASISSSDGSRGSKKETERRSRFDLRKPPQEERERIQREYAGCRKLNATAVPRAVLMSNARKNEMSESDTWEMTGVAPSTGKSVEIKTEGPGKKMSIEIQFEKGDEAEINLPWNQFPVEEFPFPNGWFLLSYRVKKFKFSFPSYSHYTASIS</sequence>
<evidence type="ECO:0000256" key="6">
    <source>
        <dbReference type="ARBA" id="ARBA00022685"/>
    </source>
</evidence>
<dbReference type="Gene3D" id="2.60.40.10">
    <property type="entry name" value="Immunoglobulins"/>
    <property type="match status" value="3"/>
</dbReference>
<feature type="region of interest" description="Disordered" evidence="23">
    <location>
        <begin position="549"/>
        <end position="591"/>
    </location>
</feature>
<dbReference type="PROSITE" id="PS00109">
    <property type="entry name" value="PROTEIN_KINASE_TYR"/>
    <property type="match status" value="1"/>
</dbReference>
<dbReference type="GO" id="GO:0043560">
    <property type="term" value="F:insulin receptor substrate binding"/>
    <property type="evidence" value="ECO:0007669"/>
    <property type="project" value="TreeGrafter"/>
</dbReference>
<dbReference type="SMART" id="SM00261">
    <property type="entry name" value="FU"/>
    <property type="match status" value="1"/>
</dbReference>
<evidence type="ECO:0000256" key="14">
    <source>
        <dbReference type="ARBA" id="ARBA00022989"/>
    </source>
</evidence>
<evidence type="ECO:0000256" key="8">
    <source>
        <dbReference type="ARBA" id="ARBA00022723"/>
    </source>
</evidence>
<feature type="domain" description="Protein kinase" evidence="25">
    <location>
        <begin position="823"/>
        <end position="1098"/>
    </location>
</feature>
<dbReference type="GO" id="GO:0005899">
    <property type="term" value="C:insulin receptor complex"/>
    <property type="evidence" value="ECO:0007669"/>
    <property type="project" value="TreeGrafter"/>
</dbReference>
<comment type="catalytic activity">
    <reaction evidence="21">
        <text>L-tyrosyl-[protein] + ATP = O-phospho-L-tyrosyl-[protein] + ADP + H(+)</text>
        <dbReference type="Rhea" id="RHEA:10596"/>
        <dbReference type="Rhea" id="RHEA-COMP:10136"/>
        <dbReference type="Rhea" id="RHEA-COMP:20101"/>
        <dbReference type="ChEBI" id="CHEBI:15378"/>
        <dbReference type="ChEBI" id="CHEBI:30616"/>
        <dbReference type="ChEBI" id="CHEBI:46858"/>
        <dbReference type="ChEBI" id="CHEBI:61978"/>
        <dbReference type="ChEBI" id="CHEBI:456216"/>
        <dbReference type="EC" id="2.7.10.1"/>
    </reaction>
</comment>
<organism evidence="27 28">
    <name type="scientific">Polyplax serrata</name>
    <name type="common">Common mouse louse</name>
    <dbReference type="NCBI Taxonomy" id="468196"/>
    <lineage>
        <taxon>Eukaryota</taxon>
        <taxon>Metazoa</taxon>
        <taxon>Ecdysozoa</taxon>
        <taxon>Arthropoda</taxon>
        <taxon>Hexapoda</taxon>
        <taxon>Insecta</taxon>
        <taxon>Pterygota</taxon>
        <taxon>Neoptera</taxon>
        <taxon>Paraneoptera</taxon>
        <taxon>Psocodea</taxon>
        <taxon>Troctomorpha</taxon>
        <taxon>Phthiraptera</taxon>
        <taxon>Anoplura</taxon>
        <taxon>Polyplacidae</taxon>
        <taxon>Polyplax</taxon>
    </lineage>
</organism>
<evidence type="ECO:0000256" key="22">
    <source>
        <dbReference type="PROSITE-ProRule" id="PRU10141"/>
    </source>
</evidence>
<dbReference type="EMBL" id="JAWJWE010000002">
    <property type="protein sequence ID" value="KAK6642865.1"/>
    <property type="molecule type" value="Genomic_DNA"/>
</dbReference>
<dbReference type="Pfam" id="PF01030">
    <property type="entry name" value="Recep_L_domain"/>
    <property type="match status" value="1"/>
</dbReference>
<evidence type="ECO:0000256" key="16">
    <source>
        <dbReference type="ARBA" id="ARBA00023137"/>
    </source>
</evidence>
<dbReference type="CDD" id="cd05032">
    <property type="entry name" value="PTKc_InsR_like"/>
    <property type="match status" value="1"/>
</dbReference>
<gene>
    <name evidence="27" type="ORF">RUM43_004367</name>
</gene>
<evidence type="ECO:0000313" key="28">
    <source>
        <dbReference type="Proteomes" id="UP001372834"/>
    </source>
</evidence>
<dbReference type="InterPro" id="IPR011009">
    <property type="entry name" value="Kinase-like_dom_sf"/>
</dbReference>
<evidence type="ECO:0000256" key="4">
    <source>
        <dbReference type="ARBA" id="ARBA00022553"/>
    </source>
</evidence>
<evidence type="ECO:0000256" key="15">
    <source>
        <dbReference type="ARBA" id="ARBA00023136"/>
    </source>
</evidence>
<name>A0AAN8XLS8_POLSC</name>
<evidence type="ECO:0000256" key="3">
    <source>
        <dbReference type="ARBA" id="ARBA00011902"/>
    </source>
</evidence>
<keyword evidence="11 22" id="KW-0547">Nucleotide-binding</keyword>
<keyword evidence="19" id="KW-0325">Glycoprotein</keyword>
<dbReference type="GO" id="GO:0030424">
    <property type="term" value="C:axon"/>
    <property type="evidence" value="ECO:0007669"/>
    <property type="project" value="TreeGrafter"/>
</dbReference>
<evidence type="ECO:0000256" key="11">
    <source>
        <dbReference type="ARBA" id="ARBA00022741"/>
    </source>
</evidence>
<dbReference type="GO" id="GO:0046872">
    <property type="term" value="F:metal ion binding"/>
    <property type="evidence" value="ECO:0007669"/>
    <property type="project" value="UniProtKB-KW"/>
</dbReference>
<dbReference type="EC" id="2.7.10.1" evidence="3"/>
<dbReference type="Gene3D" id="3.30.200.20">
    <property type="entry name" value="Phosphorylase Kinase, domain 1"/>
    <property type="match status" value="1"/>
</dbReference>
<comment type="subcellular location">
    <subcellularLocation>
        <location evidence="2">Membrane</location>
        <topology evidence="2">Single-pass type I membrane protein</topology>
    </subcellularLocation>
</comment>
<keyword evidence="14 24" id="KW-1133">Transmembrane helix</keyword>
<dbReference type="InterPro" id="IPR050122">
    <property type="entry name" value="RTK"/>
</dbReference>
<dbReference type="SUPFAM" id="SSF52058">
    <property type="entry name" value="L domain-like"/>
    <property type="match status" value="1"/>
</dbReference>
<keyword evidence="7 24" id="KW-0812">Transmembrane</keyword>
<evidence type="ECO:0000256" key="24">
    <source>
        <dbReference type="SAM" id="Phobius"/>
    </source>
</evidence>
<dbReference type="InterPro" id="IPR020635">
    <property type="entry name" value="Tyr_kinase_cat_dom"/>
</dbReference>
<dbReference type="GO" id="GO:0005524">
    <property type="term" value="F:ATP binding"/>
    <property type="evidence" value="ECO:0007669"/>
    <property type="project" value="UniProtKB-UniRule"/>
</dbReference>
<dbReference type="InterPro" id="IPR017441">
    <property type="entry name" value="Protein_kinase_ATP_BS"/>
</dbReference>
<evidence type="ECO:0000256" key="19">
    <source>
        <dbReference type="ARBA" id="ARBA00023180"/>
    </source>
</evidence>
<dbReference type="PROSITE" id="PS00107">
    <property type="entry name" value="PROTEIN_KINASE_ATP"/>
    <property type="match status" value="1"/>
</dbReference>
<feature type="domain" description="Fibronectin type-III" evidence="26">
    <location>
        <begin position="435"/>
        <end position="537"/>
    </location>
</feature>
<dbReference type="SUPFAM" id="SSF57184">
    <property type="entry name" value="Growth factor receptor domain"/>
    <property type="match status" value="1"/>
</dbReference>
<evidence type="ECO:0000256" key="12">
    <source>
        <dbReference type="ARBA" id="ARBA00022777"/>
    </source>
</evidence>
<evidence type="ECO:0000256" key="17">
    <source>
        <dbReference type="ARBA" id="ARBA00023157"/>
    </source>
</evidence>
<dbReference type="InterPro" id="IPR000494">
    <property type="entry name" value="Rcpt_L-dom"/>
</dbReference>
<dbReference type="InterPro" id="IPR006211">
    <property type="entry name" value="Furin-like_Cys-rich_dom"/>
</dbReference>
<keyword evidence="8" id="KW-0479">Metal-binding</keyword>
<evidence type="ECO:0000256" key="1">
    <source>
        <dbReference type="ARBA" id="ARBA00001936"/>
    </source>
</evidence>
<proteinExistence type="predicted"/>
<dbReference type="Gene3D" id="1.10.510.10">
    <property type="entry name" value="Transferase(Phosphotransferase) domain 1"/>
    <property type="match status" value="1"/>
</dbReference>
<keyword evidence="16" id="KW-0829">Tyrosine-protein kinase</keyword>
<dbReference type="SMART" id="SM00060">
    <property type="entry name" value="FN3"/>
    <property type="match status" value="2"/>
</dbReference>
<feature type="transmembrane region" description="Helical" evidence="24">
    <location>
        <begin position="765"/>
        <end position="786"/>
    </location>
</feature>
<dbReference type="CDD" id="cd00064">
    <property type="entry name" value="FU"/>
    <property type="match status" value="1"/>
</dbReference>
<dbReference type="InterPro" id="IPR006212">
    <property type="entry name" value="Furin_repeat"/>
</dbReference>
<protein>
    <recommendedName>
        <fullName evidence="3">receptor protein-tyrosine kinase</fullName>
        <ecNumber evidence="3">2.7.10.1</ecNumber>
    </recommendedName>
</protein>
<keyword evidence="4" id="KW-0597">Phosphoprotein</keyword>
<evidence type="ECO:0000259" key="25">
    <source>
        <dbReference type="PROSITE" id="PS50011"/>
    </source>
</evidence>
<keyword evidence="10" id="KW-0677">Repeat</keyword>
<dbReference type="SMART" id="SM00219">
    <property type="entry name" value="TyrKc"/>
    <property type="match status" value="1"/>
</dbReference>
<dbReference type="InterPro" id="IPR001245">
    <property type="entry name" value="Ser-Thr/Tyr_kinase_cat_dom"/>
</dbReference>
<dbReference type="GO" id="GO:0043410">
    <property type="term" value="P:positive regulation of MAPK cascade"/>
    <property type="evidence" value="ECO:0007669"/>
    <property type="project" value="TreeGrafter"/>
</dbReference>
<dbReference type="GO" id="GO:0042593">
    <property type="term" value="P:glucose homeostasis"/>
    <property type="evidence" value="ECO:0007669"/>
    <property type="project" value="TreeGrafter"/>
</dbReference>